<keyword evidence="1" id="KW-0812">Transmembrane</keyword>
<accession>A0A2P9DSR1</accession>
<dbReference type="NCBIfam" id="TIGR01477">
    <property type="entry name" value="RIFIN"/>
    <property type="match status" value="1"/>
</dbReference>
<evidence type="ECO:0000313" key="2">
    <source>
        <dbReference type="EMBL" id="SOV83984.1"/>
    </source>
</evidence>
<proteinExistence type="predicted"/>
<dbReference type="VEuPathDB" id="PlasmoDB:PRG01_0020700"/>
<dbReference type="InterPro" id="IPR006373">
    <property type="entry name" value="VSA_Rifin"/>
</dbReference>
<feature type="transmembrane region" description="Helical" evidence="1">
    <location>
        <begin position="333"/>
        <end position="354"/>
    </location>
</feature>
<keyword evidence="1" id="KW-1133">Transmembrane helix</keyword>
<reference evidence="2 3" key="1">
    <citation type="submission" date="2016-09" db="EMBL/GenBank/DDBJ databases">
        <authorList>
            <consortium name="Pathogen Informatics"/>
        </authorList>
    </citation>
    <scope>NUCLEOTIDE SEQUENCE [LARGE SCALE GENOMIC DNA]</scope>
</reference>
<evidence type="ECO:0000313" key="3">
    <source>
        <dbReference type="Proteomes" id="UP000240500"/>
    </source>
</evidence>
<dbReference type="EMBL" id="OFAE01000008">
    <property type="protein sequence ID" value="SOV83984.1"/>
    <property type="molecule type" value="Genomic_DNA"/>
</dbReference>
<dbReference type="Pfam" id="PF02009">
    <property type="entry name" value="RIFIN"/>
    <property type="match status" value="1"/>
</dbReference>
<name>A0A2P9DSR1_PLARE</name>
<dbReference type="AlphaFoldDB" id="A0A2P9DSR1"/>
<dbReference type="VEuPathDB" id="PlasmoDB:PRCDC_0055500"/>
<organism evidence="2 3">
    <name type="scientific">Plasmodium reichenowi</name>
    <dbReference type="NCBI Taxonomy" id="5854"/>
    <lineage>
        <taxon>Eukaryota</taxon>
        <taxon>Sar</taxon>
        <taxon>Alveolata</taxon>
        <taxon>Apicomplexa</taxon>
        <taxon>Aconoidasida</taxon>
        <taxon>Haemosporida</taxon>
        <taxon>Plasmodiidae</taxon>
        <taxon>Plasmodium</taxon>
        <taxon>Plasmodium (Laverania)</taxon>
    </lineage>
</organism>
<keyword evidence="1" id="KW-0472">Membrane</keyword>
<gene>
    <name evidence="2" type="ORF">PRG01_0020700</name>
</gene>
<protein>
    <submittedName>
        <fullName evidence="2">Rifin PIR protein, putative</fullName>
    </submittedName>
</protein>
<sequence length="374" mass="41420">MKVHYINILFFALPLNILEHNKNKSSIIYHKSTTRLLCECELYSPANYDNDPQMKRVMQQFEDRTSERLREYDERLQSKRMQCKEQCDKEIQKIILKDKLEKQMEEQLTTLQTDIQSDAIPTCVCEKSLADKVEKVCLRCGGVFGGGVMPAFGTIGGTALYALNQLKPAIFKAAIKAALKAGATEISTAGTEAGQAAGMKVVSFGIEHFGVEKLGIQQFERFLIKGYNIHVEKLASVIDTKLKSACSAGAFSNANGPMCTEIRVKLGIIKPNGDPLGPPGPEPVIKALNRLVSRADAAAAEASKDAIEGVTATIKAKETVLLEAGFNNSITSIYTSIIAILIIVLIMVIIYLILRYRRKKKMKKKLQYIKLLEE</sequence>
<evidence type="ECO:0000256" key="1">
    <source>
        <dbReference type="SAM" id="Phobius"/>
    </source>
</evidence>
<dbReference type="OrthoDB" id="379020at2759"/>
<dbReference type="Proteomes" id="UP000240500">
    <property type="component" value="Unassembled WGS sequence"/>
</dbReference>